<dbReference type="AlphaFoldDB" id="A0A2M7DQX1"/>
<dbReference type="SUPFAM" id="SSF46785">
    <property type="entry name" value="Winged helix' DNA-binding domain"/>
    <property type="match status" value="1"/>
</dbReference>
<evidence type="ECO:0000313" key="3">
    <source>
        <dbReference type="Proteomes" id="UP000228896"/>
    </source>
</evidence>
<dbReference type="InterPro" id="IPR002831">
    <property type="entry name" value="Tscrpt_reg_TrmB_N"/>
</dbReference>
<dbReference type="Pfam" id="PF01978">
    <property type="entry name" value="TrmB"/>
    <property type="match status" value="1"/>
</dbReference>
<feature type="domain" description="Transcription regulator TrmB N-terminal" evidence="1">
    <location>
        <begin position="16"/>
        <end position="73"/>
    </location>
</feature>
<gene>
    <name evidence="2" type="ORF">COS18_00100</name>
</gene>
<dbReference type="InterPro" id="IPR036390">
    <property type="entry name" value="WH_DNA-bd_sf"/>
</dbReference>
<dbReference type="InterPro" id="IPR051797">
    <property type="entry name" value="TrmB-like"/>
</dbReference>
<dbReference type="Proteomes" id="UP000228896">
    <property type="component" value="Unassembled WGS sequence"/>
</dbReference>
<dbReference type="PANTHER" id="PTHR34293:SF1">
    <property type="entry name" value="HTH-TYPE TRANSCRIPTIONAL REGULATOR TRMBL2"/>
    <property type="match status" value="1"/>
</dbReference>
<dbReference type="InterPro" id="IPR036388">
    <property type="entry name" value="WH-like_DNA-bd_sf"/>
</dbReference>
<organism evidence="2 3">
    <name type="scientific">Candidatus Falkowbacteria bacterium CG02_land_8_20_14_3_00_36_14</name>
    <dbReference type="NCBI Taxonomy" id="1974560"/>
    <lineage>
        <taxon>Bacteria</taxon>
        <taxon>Candidatus Falkowiibacteriota</taxon>
    </lineage>
</organism>
<protein>
    <recommendedName>
        <fullName evidence="1">Transcription regulator TrmB N-terminal domain-containing protein</fullName>
    </recommendedName>
</protein>
<dbReference type="EMBL" id="PETS01000001">
    <property type="protein sequence ID" value="PIV52185.1"/>
    <property type="molecule type" value="Genomic_DNA"/>
</dbReference>
<evidence type="ECO:0000259" key="1">
    <source>
        <dbReference type="Pfam" id="PF01978"/>
    </source>
</evidence>
<reference evidence="3" key="1">
    <citation type="submission" date="2017-09" db="EMBL/GenBank/DDBJ databases">
        <title>Depth-based differentiation of microbial function through sediment-hosted aquifers and enrichment of novel symbionts in the deep terrestrial subsurface.</title>
        <authorList>
            <person name="Probst A.J."/>
            <person name="Ladd B."/>
            <person name="Jarett J.K."/>
            <person name="Geller-Mcgrath D.E."/>
            <person name="Sieber C.M.K."/>
            <person name="Emerson J.B."/>
            <person name="Anantharaman K."/>
            <person name="Thomas B.C."/>
            <person name="Malmstrom R."/>
            <person name="Stieglmeier M."/>
            <person name="Klingl A."/>
            <person name="Woyke T."/>
            <person name="Ryan C.M."/>
            <person name="Banfield J.F."/>
        </authorList>
    </citation>
    <scope>NUCLEOTIDE SEQUENCE [LARGE SCALE GENOMIC DNA]</scope>
</reference>
<evidence type="ECO:0000313" key="2">
    <source>
        <dbReference type="EMBL" id="PIV52185.1"/>
    </source>
</evidence>
<comment type="caution">
    <text evidence="2">The sequence shown here is derived from an EMBL/GenBank/DDBJ whole genome shotgun (WGS) entry which is preliminary data.</text>
</comment>
<dbReference type="Gene3D" id="1.10.10.10">
    <property type="entry name" value="Winged helix-like DNA-binding domain superfamily/Winged helix DNA-binding domain"/>
    <property type="match status" value="1"/>
</dbReference>
<name>A0A2M7DQX1_9BACT</name>
<dbReference type="PANTHER" id="PTHR34293">
    <property type="entry name" value="HTH-TYPE TRANSCRIPTIONAL REGULATOR TRMBL2"/>
    <property type="match status" value="1"/>
</dbReference>
<proteinExistence type="predicted"/>
<accession>A0A2M7DQX1</accession>
<sequence>MKKKIIADKLKKALLQLNLTEKEIMSYITLLEIGSASVQDIARYAGMNRVTVYAAIDELKQKALVAESKKRKRSLFIAERPEGLREIIARRKELVNKEAKAFDSFILPTLKAIDVNQENKPQIKFFEGLKGIYKIYDDYILNSRQSIGCGSYDSVMKVSNWEAEKKYIEVMKEKNIFYRGILEDTPINRKFNAIAKGVMHNKFLPEGQKVSADILVFGNMVALISYEKKTATLIEDQSIAASIKFYLEFMWERL</sequence>